<reference evidence="1" key="2">
    <citation type="submission" date="2023-06" db="EMBL/GenBank/DDBJ databases">
        <authorList>
            <person name="Ma L."/>
            <person name="Liu K.-W."/>
            <person name="Li Z."/>
            <person name="Hsiao Y.-Y."/>
            <person name="Qi Y."/>
            <person name="Fu T."/>
            <person name="Tang G."/>
            <person name="Zhang D."/>
            <person name="Sun W.-H."/>
            <person name="Liu D.-K."/>
            <person name="Li Y."/>
            <person name="Chen G.-Z."/>
            <person name="Liu X.-D."/>
            <person name="Liao X.-Y."/>
            <person name="Jiang Y.-T."/>
            <person name="Yu X."/>
            <person name="Hao Y."/>
            <person name="Huang J."/>
            <person name="Zhao X.-W."/>
            <person name="Ke S."/>
            <person name="Chen Y.-Y."/>
            <person name="Wu W.-L."/>
            <person name="Hsu J.-L."/>
            <person name="Lin Y.-F."/>
            <person name="Huang M.-D."/>
            <person name="Li C.-Y."/>
            <person name="Huang L."/>
            <person name="Wang Z.-W."/>
            <person name="Zhao X."/>
            <person name="Zhong W.-Y."/>
            <person name="Peng D.-H."/>
            <person name="Ahmad S."/>
            <person name="Lan S."/>
            <person name="Zhang J.-S."/>
            <person name="Tsai W.-C."/>
            <person name="Van De Peer Y."/>
            <person name="Liu Z.-J."/>
        </authorList>
    </citation>
    <scope>NUCLEOTIDE SEQUENCE</scope>
    <source>
        <strain evidence="1">CP</strain>
        <tissue evidence="1">Leaves</tissue>
    </source>
</reference>
<proteinExistence type="predicted"/>
<dbReference type="InterPro" id="IPR034573">
    <property type="entry name" value="SDH7"/>
</dbReference>
<dbReference type="PANTHER" id="PTHR36041:SF2">
    <property type="entry name" value="SUCCINATE DEHYDROGENASE SUBUNIT 7A, MITOCHONDRIAL-RELATED"/>
    <property type="match status" value="1"/>
</dbReference>
<protein>
    <submittedName>
        <fullName evidence="1">Uncharacterized protein</fullName>
    </submittedName>
</protein>
<evidence type="ECO:0000313" key="1">
    <source>
        <dbReference type="EMBL" id="KAK1296037.1"/>
    </source>
</evidence>
<sequence>MAYRLSQIGLFSKLRSQSQIQSEETPIRRRFHVEPGAREKALLEEDPALKKYKSNKADVRRIKKIGNALLIVTVAACSYEMYVKAGIRKAKFEEMQAKSEGQKAEA</sequence>
<gene>
    <name evidence="1" type="ORF">QJS10_CPB15g01261</name>
</gene>
<comment type="caution">
    <text evidence="1">The sequence shown here is derived from an EMBL/GenBank/DDBJ whole genome shotgun (WGS) entry which is preliminary data.</text>
</comment>
<dbReference type="EMBL" id="JAUJYO010000015">
    <property type="protein sequence ID" value="KAK1296037.1"/>
    <property type="molecule type" value="Genomic_DNA"/>
</dbReference>
<dbReference type="PANTHER" id="PTHR36041">
    <property type="entry name" value="SUCCINATE DEHYDROGENASE SUBUNIT 7A, MITOCHONDRIAL-RELATED"/>
    <property type="match status" value="1"/>
</dbReference>
<accession>A0AAV9D4G3</accession>
<evidence type="ECO:0000313" key="2">
    <source>
        <dbReference type="Proteomes" id="UP001180020"/>
    </source>
</evidence>
<organism evidence="1 2">
    <name type="scientific">Acorus calamus</name>
    <name type="common">Sweet flag</name>
    <dbReference type="NCBI Taxonomy" id="4465"/>
    <lineage>
        <taxon>Eukaryota</taxon>
        <taxon>Viridiplantae</taxon>
        <taxon>Streptophyta</taxon>
        <taxon>Embryophyta</taxon>
        <taxon>Tracheophyta</taxon>
        <taxon>Spermatophyta</taxon>
        <taxon>Magnoliopsida</taxon>
        <taxon>Liliopsida</taxon>
        <taxon>Acoraceae</taxon>
        <taxon>Acorus</taxon>
    </lineage>
</organism>
<name>A0AAV9D4G3_ACOCL</name>
<dbReference type="AlphaFoldDB" id="A0AAV9D4G3"/>
<dbReference type="Proteomes" id="UP001180020">
    <property type="component" value="Unassembled WGS sequence"/>
</dbReference>
<dbReference type="GO" id="GO:0045273">
    <property type="term" value="C:respiratory chain complex II (succinate dehydrogenase)"/>
    <property type="evidence" value="ECO:0007669"/>
    <property type="project" value="InterPro"/>
</dbReference>
<keyword evidence="2" id="KW-1185">Reference proteome</keyword>
<reference evidence="1" key="1">
    <citation type="journal article" date="2023" name="Nat. Commun.">
        <title>Diploid and tetraploid genomes of Acorus and the evolution of monocots.</title>
        <authorList>
            <person name="Ma L."/>
            <person name="Liu K.W."/>
            <person name="Li Z."/>
            <person name="Hsiao Y.Y."/>
            <person name="Qi Y."/>
            <person name="Fu T."/>
            <person name="Tang G.D."/>
            <person name="Zhang D."/>
            <person name="Sun W.H."/>
            <person name="Liu D.K."/>
            <person name="Li Y."/>
            <person name="Chen G.Z."/>
            <person name="Liu X.D."/>
            <person name="Liao X.Y."/>
            <person name="Jiang Y.T."/>
            <person name="Yu X."/>
            <person name="Hao Y."/>
            <person name="Huang J."/>
            <person name="Zhao X.W."/>
            <person name="Ke S."/>
            <person name="Chen Y.Y."/>
            <person name="Wu W.L."/>
            <person name="Hsu J.L."/>
            <person name="Lin Y.F."/>
            <person name="Huang M.D."/>
            <person name="Li C.Y."/>
            <person name="Huang L."/>
            <person name="Wang Z.W."/>
            <person name="Zhao X."/>
            <person name="Zhong W.Y."/>
            <person name="Peng D.H."/>
            <person name="Ahmad S."/>
            <person name="Lan S."/>
            <person name="Zhang J.S."/>
            <person name="Tsai W.C."/>
            <person name="Van de Peer Y."/>
            <person name="Liu Z.J."/>
        </authorList>
    </citation>
    <scope>NUCLEOTIDE SEQUENCE</scope>
    <source>
        <strain evidence="1">CP</strain>
    </source>
</reference>